<protein>
    <submittedName>
        <fullName evidence="1">Uncharacterized protein</fullName>
    </submittedName>
</protein>
<dbReference type="OrthoDB" id="6443046at2759"/>
<proteinExistence type="predicted"/>
<keyword evidence="2" id="KW-1185">Reference proteome</keyword>
<dbReference type="EMBL" id="BMAV01013066">
    <property type="protein sequence ID" value="GFY60260.1"/>
    <property type="molecule type" value="Genomic_DNA"/>
</dbReference>
<evidence type="ECO:0000313" key="1">
    <source>
        <dbReference type="EMBL" id="GFY60260.1"/>
    </source>
</evidence>
<organism evidence="1 2">
    <name type="scientific">Trichonephila inaurata madagascariensis</name>
    <dbReference type="NCBI Taxonomy" id="2747483"/>
    <lineage>
        <taxon>Eukaryota</taxon>
        <taxon>Metazoa</taxon>
        <taxon>Ecdysozoa</taxon>
        <taxon>Arthropoda</taxon>
        <taxon>Chelicerata</taxon>
        <taxon>Arachnida</taxon>
        <taxon>Araneae</taxon>
        <taxon>Araneomorphae</taxon>
        <taxon>Entelegynae</taxon>
        <taxon>Araneoidea</taxon>
        <taxon>Nephilidae</taxon>
        <taxon>Trichonephila</taxon>
        <taxon>Trichonephila inaurata</taxon>
    </lineage>
</organism>
<sequence>MLVTIVPSLQHLAIVKIAVCVYTSPEVRKFEKNMMGCFGFSEIHEREWISFIRERVSHCALQEKFQKKVIDFMKPLSLELCLWHTHLNKMFVFHAPTITPVWNSAGTIDQLRTARKLVHCQDLPFLERFSLACHFWMTDDVLEIWKETPLQEREKAIQNMRRNEFSLFMNEKVRKLRKEFLNKWIEWMDEGAVDHEQYYFYCFSLFSMPYLPMQSYLLKKASPQATLDALRDRLRSNPRLNDLEYACLLNLDVNYQEELRKTEPYGLLMAFLHHPLQNHFLKMAELVGDYLKEEEFDNLLFSIFLKLREGWKDYDYRDLLKNFFFRSPMEFRMLDKKSAFFRSFASILSEYLE</sequence>
<gene>
    <name evidence="1" type="primary">NCL1_48578</name>
    <name evidence="1" type="ORF">TNIN_500181</name>
</gene>
<name>A0A8X6XUL9_9ARAC</name>
<evidence type="ECO:0000313" key="2">
    <source>
        <dbReference type="Proteomes" id="UP000886998"/>
    </source>
</evidence>
<reference evidence="1" key="1">
    <citation type="submission" date="2020-08" db="EMBL/GenBank/DDBJ databases">
        <title>Multicomponent nature underlies the extraordinary mechanical properties of spider dragline silk.</title>
        <authorList>
            <person name="Kono N."/>
            <person name="Nakamura H."/>
            <person name="Mori M."/>
            <person name="Yoshida Y."/>
            <person name="Ohtoshi R."/>
            <person name="Malay A.D."/>
            <person name="Moran D.A.P."/>
            <person name="Tomita M."/>
            <person name="Numata K."/>
            <person name="Arakawa K."/>
        </authorList>
    </citation>
    <scope>NUCLEOTIDE SEQUENCE</scope>
</reference>
<dbReference type="Proteomes" id="UP000886998">
    <property type="component" value="Unassembled WGS sequence"/>
</dbReference>
<dbReference type="AlphaFoldDB" id="A0A8X6XUL9"/>
<comment type="caution">
    <text evidence="1">The sequence shown here is derived from an EMBL/GenBank/DDBJ whole genome shotgun (WGS) entry which is preliminary data.</text>
</comment>
<accession>A0A8X6XUL9</accession>